<name>D2TZW4_9GAMM</name>
<accession>D2TZW4</accession>
<evidence type="ECO:0000313" key="4">
    <source>
        <dbReference type="Proteomes" id="UP000295134"/>
    </source>
</evidence>
<evidence type="ECO:0000313" key="5">
    <source>
        <dbReference type="Proteomes" id="UP001177592"/>
    </source>
</evidence>
<dbReference type="GeneID" id="96875619"/>
<keyword evidence="5" id="KW-1185">Reference proteome</keyword>
<reference evidence="1" key="1">
    <citation type="journal article" date="2010" name="Insect Mol. Biol.">
        <title>The draft genome sequence of Arsenophonus nasoniae, son-killer bacterium of Nasonia vitripennis, reveals genes associated with virulence and symbiosis.</title>
        <authorList>
            <person name="Wilkes T."/>
            <person name="Darby A.C."/>
            <person name="Choi J."/>
            <person name="Colborne J.K."/>
            <person name="Werren J.H."/>
            <person name="Hurst G.D.D."/>
        </authorList>
    </citation>
    <scope>NUCLEOTIDE SEQUENCE</scope>
</reference>
<dbReference type="Proteomes" id="UP001177592">
    <property type="component" value="Chromosome"/>
</dbReference>
<dbReference type="EMBL" id="CP038613">
    <property type="protein sequence ID" value="QBY41787.1"/>
    <property type="molecule type" value="Genomic_DNA"/>
</dbReference>
<dbReference type="EMBL" id="CP123523">
    <property type="protein sequence ID" value="WGM06017.1"/>
    <property type="molecule type" value="Genomic_DNA"/>
</dbReference>
<dbReference type="EMBL" id="FN545195">
    <property type="protein sequence ID" value="CBA73407.1"/>
    <property type="molecule type" value="Genomic_DNA"/>
</dbReference>
<evidence type="ECO:0000313" key="2">
    <source>
        <dbReference type="EMBL" id="QBY41787.1"/>
    </source>
</evidence>
<sequence length="77" mass="8816">MVEINRLTANKAHPFTAVKQDISADNNLVNQLTALQKNIIQLVNSVIENEQKKRPVKINLIQIYRSLLHPQIILYLA</sequence>
<gene>
    <name evidence="1" type="ORF">ARN_17490</name>
    <name evidence="2" type="ORF">ArsFIN_03160</name>
    <name evidence="3" type="ORF">QE258_01090</name>
</gene>
<dbReference type="AlphaFoldDB" id="D2TZW4"/>
<organism evidence="1">
    <name type="scientific">Arsenophonus nasoniae</name>
    <name type="common">son-killer infecting Nasonia vitripennis</name>
    <dbReference type="NCBI Taxonomy" id="638"/>
    <lineage>
        <taxon>Bacteria</taxon>
        <taxon>Pseudomonadati</taxon>
        <taxon>Pseudomonadota</taxon>
        <taxon>Gammaproteobacteria</taxon>
        <taxon>Enterobacterales</taxon>
        <taxon>Morganellaceae</taxon>
        <taxon>Arsenophonus</taxon>
    </lineage>
</organism>
<dbReference type="Proteomes" id="UP000295134">
    <property type="component" value="Chromosome"/>
</dbReference>
<evidence type="ECO:0000313" key="3">
    <source>
        <dbReference type="EMBL" id="WGM06017.1"/>
    </source>
</evidence>
<dbReference type="RefSeq" id="WP_026822618.1">
    <property type="nucleotide sequence ID" value="NZ_CP038613.1"/>
</dbReference>
<evidence type="ECO:0000313" key="1">
    <source>
        <dbReference type="EMBL" id="CBA73407.1"/>
    </source>
</evidence>
<reference evidence="3" key="3">
    <citation type="submission" date="2023-04" db="EMBL/GenBank/DDBJ databases">
        <title>Genome dynamics across the evolutionary transition to endosymbiosis.</title>
        <authorList>
            <person name="Siozios S."/>
            <person name="Nadal-Jimenez P."/>
            <person name="Azagi T."/>
            <person name="Sprong H."/>
            <person name="Frost C.L."/>
            <person name="Parratt S.R."/>
            <person name="Taylor G."/>
            <person name="Brettell L."/>
            <person name="Lew K.C."/>
            <person name="Croft L."/>
            <person name="King K.C."/>
            <person name="Brockhurst M.A."/>
            <person name="Hypsa V."/>
            <person name="Novakova E."/>
            <person name="Darby A.C."/>
            <person name="Hurst G.D.D."/>
        </authorList>
    </citation>
    <scope>NUCLEOTIDE SEQUENCE</scope>
    <source>
        <strain evidence="3">ANv_CAN</strain>
    </source>
</reference>
<protein>
    <submittedName>
        <fullName evidence="1">Uncharacterized protein</fullName>
    </submittedName>
</protein>
<dbReference type="KEGG" id="ans:ArsFIN_03160"/>
<reference evidence="2 4" key="2">
    <citation type="submission" date="2019-03" db="EMBL/GenBank/DDBJ databases">
        <title>Long-read sequencing reveals hyperdense prophage content in a complex bacterial symbiont genome.</title>
        <authorList>
            <person name="Frost C.L."/>
            <person name="Siozios S."/>
            <person name="Nadal-Jimenez P."/>
            <person name="Brockhurst M.A."/>
            <person name="King K.C."/>
            <person name="Darby A.C."/>
            <person name="Hurst G.D.D."/>
        </authorList>
    </citation>
    <scope>NUCLEOTIDE SEQUENCE [LARGE SCALE GENOMIC DNA]</scope>
    <source>
        <strain evidence="2 4">FIN</strain>
    </source>
</reference>
<proteinExistence type="predicted"/>